<gene>
    <name evidence="2" type="primary">LOC111143506</name>
</gene>
<name>A0A2Y9J037_ENHLU</name>
<dbReference type="KEGG" id="elk:111143506"/>
<protein>
    <submittedName>
        <fullName evidence="2">Uncharacterized protein LOC111143506</fullName>
    </submittedName>
</protein>
<reference evidence="2" key="1">
    <citation type="submission" date="2025-08" db="UniProtKB">
        <authorList>
            <consortium name="RefSeq"/>
        </authorList>
    </citation>
    <scope>IDENTIFICATION</scope>
    <source>
        <tissue evidence="2">Blood</tissue>
    </source>
</reference>
<organism evidence="1 2">
    <name type="scientific">Enhydra lutris kenyoni</name>
    <name type="common">northern sea otter</name>
    <dbReference type="NCBI Taxonomy" id="391180"/>
    <lineage>
        <taxon>Eukaryota</taxon>
        <taxon>Metazoa</taxon>
        <taxon>Chordata</taxon>
        <taxon>Craniata</taxon>
        <taxon>Vertebrata</taxon>
        <taxon>Euteleostomi</taxon>
        <taxon>Mammalia</taxon>
        <taxon>Eutheria</taxon>
        <taxon>Laurasiatheria</taxon>
        <taxon>Carnivora</taxon>
        <taxon>Caniformia</taxon>
        <taxon>Musteloidea</taxon>
        <taxon>Mustelidae</taxon>
        <taxon>Lutrinae</taxon>
        <taxon>Enhydra</taxon>
    </lineage>
</organism>
<accession>A0A2Y9J037</accession>
<evidence type="ECO:0000313" key="2">
    <source>
        <dbReference type="RefSeq" id="XP_022353024.1"/>
    </source>
</evidence>
<dbReference type="GeneID" id="111143506"/>
<keyword evidence="1" id="KW-1185">Reference proteome</keyword>
<evidence type="ECO:0000313" key="1">
    <source>
        <dbReference type="Proteomes" id="UP000248482"/>
    </source>
</evidence>
<sequence length="218" mass="24738">MWGRLHANRSPASSGPLAREEVLTRLWAALWETGIPNPTASAAPDWRPINPPMSLLLMWDLLQGRVACPRWVTWIREGSASIPKSDLVSASGRGAHVSVWKSHRLCGDFGSAVTCHRSRNALYLHTQTPQLSLPYHVCHFTWATSVCFTPNRDTVPQNHHVTPSEEMMTASTFEPRPQAHFSCHPLPRCLRCLRHSDLVFFFWNCSQDFPLFAQCLWI</sequence>
<dbReference type="AlphaFoldDB" id="A0A2Y9J037"/>
<proteinExistence type="predicted"/>
<dbReference type="Proteomes" id="UP000248482">
    <property type="component" value="Unplaced"/>
</dbReference>
<dbReference type="RefSeq" id="XP_022353024.1">
    <property type="nucleotide sequence ID" value="XM_022497316.1"/>
</dbReference>